<accession>A0A0F6AP11</accession>
<evidence type="ECO:0000313" key="2">
    <source>
        <dbReference type="EMBL" id="ACD71806.1"/>
    </source>
</evidence>
<dbReference type="AlphaFoldDB" id="A0A0F6AP11"/>
<name>A0A0F6AP11_BRUA1</name>
<gene>
    <name evidence="2" type="ordered locus">BAbS19_I02630</name>
</gene>
<evidence type="ECO:0000313" key="3">
    <source>
        <dbReference type="Proteomes" id="UP000002565"/>
    </source>
</evidence>
<sequence>MRPNYVNDESRSDDICAKNGNVLLSHPPPIFKEAFLWPLRLFFLAVASGDSVIALIRFARAARTGLGLAAHQIRTKLLGKPLFAVVGFGQFFSGCRLFSHVLLFTTGKSLGKAAFRAVQHRFPHYVKRNAIACLRFA</sequence>
<feature type="transmembrane region" description="Helical" evidence="1">
    <location>
        <begin position="77"/>
        <end position="99"/>
    </location>
</feature>
<dbReference type="KEGG" id="bmc:BAbS19_I02630"/>
<organism evidence="2 3">
    <name type="scientific">Brucella abortus (strain S19)</name>
    <dbReference type="NCBI Taxonomy" id="430066"/>
    <lineage>
        <taxon>Bacteria</taxon>
        <taxon>Pseudomonadati</taxon>
        <taxon>Pseudomonadota</taxon>
        <taxon>Alphaproteobacteria</taxon>
        <taxon>Hyphomicrobiales</taxon>
        <taxon>Brucellaceae</taxon>
        <taxon>Brucella/Ochrobactrum group</taxon>
        <taxon>Brucella</taxon>
    </lineage>
</organism>
<proteinExistence type="predicted"/>
<keyword evidence="1" id="KW-1133">Transmembrane helix</keyword>
<evidence type="ECO:0000256" key="1">
    <source>
        <dbReference type="SAM" id="Phobius"/>
    </source>
</evidence>
<dbReference type="EMBL" id="CP000887">
    <property type="protein sequence ID" value="ACD71806.1"/>
    <property type="molecule type" value="Genomic_DNA"/>
</dbReference>
<feature type="transmembrane region" description="Helical" evidence="1">
    <location>
        <begin position="35"/>
        <end position="56"/>
    </location>
</feature>
<reference evidence="2 3" key="1">
    <citation type="journal article" date="2008" name="PLoS ONE">
        <title>Genome sequence of Brucella abortus vaccine strain S19 compared to virulent strains yields candidate virulence genes.</title>
        <authorList>
            <person name="Crasta O.R."/>
            <person name="Folkerts O."/>
            <person name="Fei Z."/>
            <person name="Mane S.P."/>
            <person name="Evans C."/>
            <person name="Martino-Catt S."/>
            <person name="Bricker B."/>
            <person name="Yu G."/>
            <person name="Du L."/>
            <person name="Sobral B.W."/>
        </authorList>
    </citation>
    <scope>NUCLEOTIDE SEQUENCE [LARGE SCALE GENOMIC DNA]</scope>
    <source>
        <strain evidence="2 3">S19</strain>
    </source>
</reference>
<keyword evidence="1" id="KW-0812">Transmembrane</keyword>
<keyword evidence="1" id="KW-0472">Membrane</keyword>
<dbReference type="Proteomes" id="UP000002565">
    <property type="component" value="Chromosome 1"/>
</dbReference>
<dbReference type="HOGENOM" id="CLU_2092146_0_0_5"/>
<protein>
    <submittedName>
        <fullName evidence="2">Bacterial inner-membrane translocator</fullName>
    </submittedName>
</protein>